<protein>
    <submittedName>
        <fullName evidence="3">Uncharacterized protein</fullName>
    </submittedName>
</protein>
<dbReference type="RefSeq" id="WP_151972338.1">
    <property type="nucleotide sequence ID" value="NZ_AP019860.1"/>
</dbReference>
<feature type="transmembrane region" description="Helical" evidence="2">
    <location>
        <begin position="12"/>
        <end position="34"/>
    </location>
</feature>
<evidence type="ECO:0000313" key="4">
    <source>
        <dbReference type="Proteomes" id="UP000326354"/>
    </source>
</evidence>
<evidence type="ECO:0000256" key="1">
    <source>
        <dbReference type="SAM" id="MobiDB-lite"/>
    </source>
</evidence>
<dbReference type="Proteomes" id="UP000326354">
    <property type="component" value="Chromosome"/>
</dbReference>
<evidence type="ECO:0000256" key="2">
    <source>
        <dbReference type="SAM" id="Phobius"/>
    </source>
</evidence>
<reference evidence="3 4" key="1">
    <citation type="submission" date="2019-08" db="EMBL/GenBank/DDBJ databases">
        <title>Complete genome sequence of Candidatus Uab amorphum.</title>
        <authorList>
            <person name="Shiratori T."/>
            <person name="Suzuki S."/>
            <person name="Kakizawa Y."/>
            <person name="Ishida K."/>
        </authorList>
    </citation>
    <scope>NUCLEOTIDE SEQUENCE [LARGE SCALE GENOMIC DNA]</scope>
    <source>
        <strain evidence="3 4">SRT547</strain>
    </source>
</reference>
<gene>
    <name evidence="3" type="ORF">UABAM_06547</name>
</gene>
<proteinExistence type="predicted"/>
<sequence length="1136" mass="124362">MKKLKNKERKGITLIIVTSIMLVLSTTAVTFVRLTGYERTAASNYASTVDAKLTAYAGVDHALALIYDNIRRTGRIGLSEPPVNGVTLQYPANSDRDVFLASQTPEPISLELDIDLYNDGDNNDPFTVSGLVGRTIGGDIFGTSELHGNFYSLKLEDSSGKLNVNSFIPVNVNANGNVTLRTDAATVVPSAETMRRLLLTLAELAFPASDANFHNALASAVLNTPLNPNTRTRFTSMQEVETKINTDVAGFEGSAGAERFLSNLTTSSIIDTSTVAVSVEDALDLRDAPEYYHEARAPVNINTASRDVLIALIVNIRGRANFFASQIQDDDDPTFSNNAIRVETTLRNDIAQFEIAIPQAEAEALADEIIRRREVDGNPFLDQGEIDEFFNAQNINIPVPNLGDPTNGAINAATVVKNTGLNPGSPVVSQQVWNQAVRDMLRSNFNPNTVENFWNPNAGAFRRVSTSDLVRIESDGTNLQTNPSHTLELVPSSVGSVEITSVGRTTAQQGNLVTGISIIETVAEFGREVTHTTQSDFEPDTGLATTVTSPNNIAHQRAVGAPVDEDLFAGAVEPNPILDINGDNPGNGNRTGGGNSFSSGNNFVAAGNNEQQNRFNTNGTYKSPAQWTTQTVNPGGAKTIKYNVRAANNSLIKSFEGLPFIMEAKNTVRQPGNNITYDGLVSRRMYYTPDFVREVSPSDAAIGLRQNDSLERYLIETCFEDFTTSSGGDNVSSYLANRSVGNSQPDLRSGNTSGESKMGNRNGSVQFWVKFDADNTDDINGNSIACGLFGATTASGFRQGRVANDSQGNDLFGRTDIFFREGTQTYLYINALGELRATRLYYALCFPLTGQTPYGAFFDTEVDFANRKVPRRDVIMRTTPFKAHEWYHLRLVWDDTLNGNASIDLFVNDEKVTPNIATIEEVDELAFNNEYCLLNEREPLDGMFINGFPRAQAKKGGYFHFNEDGDHIHMPGNATIDQFISSESKNFATTSGDSRRRFPETTTYTNSFNLNDDDAVIAAIRWTSYPPYRQDADDDSDFPSVRLSSVTVNGTSQGVNQNNTTTEDSQQRELVVAGDIIGNTNINSQQVDYTFEFTSPRPKQPVNNTNELQGARCATLDSVTLLMLKRYPVLRDTEIQ</sequence>
<dbReference type="KEGG" id="uam:UABAM_06547"/>
<feature type="region of interest" description="Disordered" evidence="1">
    <location>
        <begin position="734"/>
        <end position="760"/>
    </location>
</feature>
<keyword evidence="2" id="KW-1133">Transmembrane helix</keyword>
<evidence type="ECO:0000313" key="3">
    <source>
        <dbReference type="EMBL" id="BBM88131.1"/>
    </source>
</evidence>
<accession>A0A5S9IV87</accession>
<keyword evidence="4" id="KW-1185">Reference proteome</keyword>
<keyword evidence="2" id="KW-0472">Membrane</keyword>
<name>A0A5S9IV87_UABAM</name>
<dbReference type="AlphaFoldDB" id="A0A5S9IV87"/>
<keyword evidence="2" id="KW-0812">Transmembrane</keyword>
<organism evidence="3 4">
    <name type="scientific">Uabimicrobium amorphum</name>
    <dbReference type="NCBI Taxonomy" id="2596890"/>
    <lineage>
        <taxon>Bacteria</taxon>
        <taxon>Pseudomonadati</taxon>
        <taxon>Planctomycetota</taxon>
        <taxon>Candidatus Uabimicrobiia</taxon>
        <taxon>Candidatus Uabimicrobiales</taxon>
        <taxon>Candidatus Uabimicrobiaceae</taxon>
        <taxon>Candidatus Uabimicrobium</taxon>
    </lineage>
</organism>
<dbReference type="EMBL" id="AP019860">
    <property type="protein sequence ID" value="BBM88131.1"/>
    <property type="molecule type" value="Genomic_DNA"/>
</dbReference>